<dbReference type="eggNOG" id="KOG4689">
    <property type="taxonomic scope" value="Eukaryota"/>
</dbReference>
<gene>
    <name evidence="4" type="primary">3290542</name>
    <name evidence="3" type="ORF">AgaP_AGAP002002</name>
</gene>
<feature type="region of interest" description="Disordered" evidence="1">
    <location>
        <begin position="210"/>
        <end position="256"/>
    </location>
</feature>
<dbReference type="InterPro" id="IPR029060">
    <property type="entry name" value="PIN-like_dom_sf"/>
</dbReference>
<dbReference type="PANTHER" id="PTHR16161:SF0">
    <property type="entry name" value="TRANSCRIPTIONAL PROTEIN SWT1"/>
    <property type="match status" value="1"/>
</dbReference>
<feature type="region of interest" description="Disordered" evidence="1">
    <location>
        <begin position="293"/>
        <end position="373"/>
    </location>
</feature>
<reference evidence="4" key="6">
    <citation type="submission" date="2020-05" db="UniProtKB">
        <authorList>
            <consortium name="EnsemblMetazoa"/>
        </authorList>
    </citation>
    <scope>IDENTIFICATION</scope>
    <source>
        <strain evidence="4">PEST</strain>
    </source>
</reference>
<dbReference type="PaxDb" id="7165-AGAP002002-PA"/>
<feature type="domain" description="PIN" evidence="2">
    <location>
        <begin position="392"/>
        <end position="514"/>
    </location>
</feature>
<reference evidence="3" key="5">
    <citation type="submission" date="2011-05" db="EMBL/GenBank/DDBJ databases">
        <authorList>
            <consortium name="VectorBase"/>
        </authorList>
    </citation>
    <scope>NUCLEOTIDE SEQUENCE</scope>
    <source>
        <strain evidence="3">PEST</strain>
    </source>
</reference>
<feature type="compositionally biased region" description="Basic and acidic residues" evidence="1">
    <location>
        <begin position="356"/>
        <end position="373"/>
    </location>
</feature>
<feature type="region of interest" description="Disordered" evidence="1">
    <location>
        <begin position="49"/>
        <end position="102"/>
    </location>
</feature>
<dbReference type="Proteomes" id="UP000007062">
    <property type="component" value="Chromosome 2R"/>
</dbReference>
<dbReference type="AlphaFoldDB" id="Q380R3"/>
<dbReference type="VEuPathDB" id="VectorBase:AGAMI1_002901"/>
<organism evidence="3">
    <name type="scientific">Anopheles gambiae</name>
    <name type="common">African malaria mosquito</name>
    <dbReference type="NCBI Taxonomy" id="7165"/>
    <lineage>
        <taxon>Eukaryota</taxon>
        <taxon>Metazoa</taxon>
        <taxon>Ecdysozoa</taxon>
        <taxon>Arthropoda</taxon>
        <taxon>Hexapoda</taxon>
        <taxon>Insecta</taxon>
        <taxon>Pterygota</taxon>
        <taxon>Neoptera</taxon>
        <taxon>Endopterygota</taxon>
        <taxon>Diptera</taxon>
        <taxon>Nematocera</taxon>
        <taxon>Culicoidea</taxon>
        <taxon>Culicidae</taxon>
        <taxon>Anophelinae</taxon>
        <taxon>Anopheles</taxon>
    </lineage>
</organism>
<dbReference type="SUPFAM" id="SSF88723">
    <property type="entry name" value="PIN domain-like"/>
    <property type="match status" value="1"/>
</dbReference>
<feature type="compositionally biased region" description="Low complexity" evidence="1">
    <location>
        <begin position="239"/>
        <end position="256"/>
    </location>
</feature>
<accession>Q380R3</accession>
<feature type="compositionally biased region" description="Polar residues" evidence="1">
    <location>
        <begin position="340"/>
        <end position="355"/>
    </location>
</feature>
<dbReference type="KEGG" id="aga:3290542"/>
<dbReference type="SMART" id="SM00670">
    <property type="entry name" value="PINc"/>
    <property type="match status" value="1"/>
</dbReference>
<feature type="compositionally biased region" description="Basic and acidic residues" evidence="1">
    <location>
        <begin position="65"/>
        <end position="84"/>
    </location>
</feature>
<dbReference type="Pfam" id="PF13638">
    <property type="entry name" value="PIN_4"/>
    <property type="match status" value="1"/>
</dbReference>
<dbReference type="InterPro" id="IPR052626">
    <property type="entry name" value="SWT1_Regulator"/>
</dbReference>
<dbReference type="InterPro" id="IPR002716">
    <property type="entry name" value="PIN_dom"/>
</dbReference>
<dbReference type="PANTHER" id="PTHR16161">
    <property type="entry name" value="TRANSCRIPTIONAL PROTEIN SWT1"/>
    <property type="match status" value="1"/>
</dbReference>
<dbReference type="STRING" id="7165.Q380R3"/>
<dbReference type="HOGENOM" id="CLU_509252_0_0_1"/>
<reference evidence="3 5" key="1">
    <citation type="journal article" date="2002" name="Science">
        <title>The genome sequence of the malaria mosquito Anopheles gambiae.</title>
        <authorList>
            <person name="Holt R.A."/>
            <person name="Subramanian G.M."/>
            <person name="Halpern A."/>
            <person name="Sutton G.G."/>
            <person name="Charlab R."/>
            <person name="Nusskern D.R."/>
            <person name="Wincker P."/>
            <person name="Clark A.G."/>
            <person name="Ribeiro J.M."/>
            <person name="Wides R."/>
            <person name="Salzberg S.L."/>
            <person name="Loftus B."/>
            <person name="Yandell M."/>
            <person name="Majoros W.H."/>
            <person name="Rusch D.B."/>
            <person name="Lai Z."/>
            <person name="Kraft C.L."/>
            <person name="Abril J.F."/>
            <person name="Anthouard V."/>
            <person name="Arensburger P."/>
            <person name="Atkinson P.W."/>
            <person name="Baden H."/>
            <person name="de Berardinis V."/>
            <person name="Baldwin D."/>
            <person name="Benes V."/>
            <person name="Biedler J."/>
            <person name="Blass C."/>
            <person name="Bolanos R."/>
            <person name="Boscus D."/>
            <person name="Barnstead M."/>
            <person name="Cai S."/>
            <person name="Center A."/>
            <person name="Chaturverdi K."/>
            <person name="Christophides G.K."/>
            <person name="Chrystal M.A."/>
            <person name="Clamp M."/>
            <person name="Cravchik A."/>
            <person name="Curwen V."/>
            <person name="Dana A."/>
            <person name="Delcher A."/>
            <person name="Dew I."/>
            <person name="Evans C.A."/>
            <person name="Flanigan M."/>
            <person name="Grundschober-Freimoser A."/>
            <person name="Friedli L."/>
            <person name="Gu Z."/>
            <person name="Guan P."/>
            <person name="Guigo R."/>
            <person name="Hillenmeyer M.E."/>
            <person name="Hladun S.L."/>
            <person name="Hogan J.R."/>
            <person name="Hong Y.S."/>
            <person name="Hoover J."/>
            <person name="Jaillon O."/>
            <person name="Ke Z."/>
            <person name="Kodira C."/>
            <person name="Kokoza E."/>
            <person name="Koutsos A."/>
            <person name="Letunic I."/>
            <person name="Levitsky A."/>
            <person name="Liang Y."/>
            <person name="Lin J.J."/>
            <person name="Lobo N.F."/>
            <person name="Lopez J.R."/>
            <person name="Malek J.A."/>
            <person name="McIntosh T.C."/>
            <person name="Meister S."/>
            <person name="Miller J."/>
            <person name="Mobarry C."/>
            <person name="Mongin E."/>
            <person name="Murphy S.D."/>
            <person name="O'Brochta D.A."/>
            <person name="Pfannkoch C."/>
            <person name="Qi R."/>
            <person name="Regier M.A."/>
            <person name="Remington K."/>
            <person name="Shao H."/>
            <person name="Sharakhova M.V."/>
            <person name="Sitter C.D."/>
            <person name="Shetty J."/>
            <person name="Smith T.J."/>
            <person name="Strong R."/>
            <person name="Sun J."/>
            <person name="Thomasova D."/>
            <person name="Ton L.Q."/>
            <person name="Topalis P."/>
            <person name="Tu Z."/>
            <person name="Unger M.F."/>
            <person name="Walenz B."/>
            <person name="Wang A."/>
            <person name="Wang J."/>
            <person name="Wang M."/>
            <person name="Wang X."/>
            <person name="Woodford K.J."/>
            <person name="Wortman J.R."/>
            <person name="Wu M."/>
            <person name="Yao A."/>
            <person name="Zdobnov E.M."/>
            <person name="Zhang H."/>
            <person name="Zhao Q."/>
            <person name="Zhao S."/>
            <person name="Zhu S.C."/>
            <person name="Zhimulev I."/>
            <person name="Coluzzi M."/>
            <person name="della Torre A."/>
            <person name="Roth C.W."/>
            <person name="Louis C."/>
            <person name="Kalush F."/>
            <person name="Mural R.J."/>
            <person name="Myers E.W."/>
            <person name="Adams M.D."/>
            <person name="Smith H.O."/>
            <person name="Broder S."/>
            <person name="Gardner M.J."/>
            <person name="Fraser C.M."/>
            <person name="Birney E."/>
            <person name="Bork P."/>
            <person name="Brey P.T."/>
            <person name="Venter J.C."/>
            <person name="Weissenbach J."/>
            <person name="Kafatos F.C."/>
            <person name="Collins F.H."/>
            <person name="Hoffman S.L."/>
        </authorList>
    </citation>
    <scope>NUCLEOTIDE SEQUENCE [LARGE SCALE GENOMIC DNA]</scope>
    <source>
        <strain evidence="3 5">PEST</strain>
    </source>
</reference>
<sequence>MCKKLCVQKAEGDANDTLKHAVDNQAHPLNQIAVLVPYGNAACRTYHTAKMSSKRKEAPPTTPETPREAKRMRSPEWQGADRWKATSPSDGPSFKAATPQSKIAHRLSPAFQSPKPGTPVAVTTSALDTKQTKVDNEAKTGRIATIPSKLPNTASVSSKADKTLSTIVKAKNKKANGLPVAWRAELYGTRPGSAQARLEQLCTALHQEVEEQKKAKAVTSVPRKRTAPNGDSPPKKKLTLPSTSSKQSSSTSTVTRVATVPATIPVAAVTHAATKPVSIATGTGGACVATSTSTVAESNEMDVDDVEMNSPEPAALLSPPIPANDSMDSMEFDYSPEPNRVQNKSASDSKPSTNEQPKKAEKQKETNNDSRKALSDLKTKYKEGLSAFPSVFYCVIDTNIFIEHYQDFQSFLSKKYKGRQPIVIIPYKVLHELDTVKHKKPQLASKIVPVVKFLHKMLRAKDARVKGQHPWDDTIELMPLLSPDDSIVNCALQVQTVAGDAQVVLVSNDCNMLTKALVSNLNSCTMEELQSDYNF</sequence>
<dbReference type="Gene3D" id="3.40.50.1010">
    <property type="entry name" value="5'-nuclease"/>
    <property type="match status" value="1"/>
</dbReference>
<proteinExistence type="predicted"/>
<evidence type="ECO:0000313" key="3">
    <source>
        <dbReference type="EMBL" id="EAL38497.3"/>
    </source>
</evidence>
<name>Q380R3_ANOGA</name>
<dbReference type="EnsemblMetazoa" id="AGAP002002-RA">
    <property type="protein sequence ID" value="AGAP002002-PA"/>
    <property type="gene ID" value="AGAP002002"/>
</dbReference>
<evidence type="ECO:0000259" key="2">
    <source>
        <dbReference type="SMART" id="SM00670"/>
    </source>
</evidence>
<dbReference type="CDD" id="cd18727">
    <property type="entry name" value="PIN_Swt1-like"/>
    <property type="match status" value="1"/>
</dbReference>
<evidence type="ECO:0000256" key="1">
    <source>
        <dbReference type="SAM" id="MobiDB-lite"/>
    </source>
</evidence>
<reference evidence="3" key="2">
    <citation type="submission" date="2002-03" db="EMBL/GenBank/DDBJ databases">
        <authorList>
            <consortium name="The Anopheles Genome Sequencing Consortium"/>
        </authorList>
    </citation>
    <scope>NUCLEOTIDE SEQUENCE</scope>
    <source>
        <strain evidence="3">PEST</strain>
    </source>
</reference>
<reference evidence="3" key="4">
    <citation type="journal article" date="2007" name="Genome Biol.">
        <title>Update of the Anopheles gambiae PEST genome assembly.</title>
        <authorList>
            <person name="Sharakhova M.V."/>
            <person name="Hammond M.P."/>
            <person name="Lobo N.F."/>
            <person name="Krzywinski J."/>
            <person name="Unger M.F."/>
            <person name="Hillenmeyer M.E."/>
            <person name="Bruggner R.V."/>
            <person name="Birney E."/>
            <person name="Collins F.H."/>
        </authorList>
    </citation>
    <scope>NUCLEOTIDE SEQUENCE</scope>
    <source>
        <strain evidence="3">PEST</strain>
    </source>
</reference>
<keyword evidence="5" id="KW-1185">Reference proteome</keyword>
<evidence type="ECO:0000313" key="4">
    <source>
        <dbReference type="EnsemblMetazoa" id="AGAP002002-PA"/>
    </source>
</evidence>
<evidence type="ECO:0000313" key="5">
    <source>
        <dbReference type="Proteomes" id="UP000007062"/>
    </source>
</evidence>
<dbReference type="OMA" id="PWDDTIE"/>
<reference evidence="3 4" key="3">
    <citation type="journal article" date="2004" name="Trends Parasitol.">
        <title>The Anopheles gambiae genome: an update.</title>
        <authorList>
            <person name="Mongin E."/>
            <person name="Louis C."/>
            <person name="Holt R.A."/>
            <person name="Birney E."/>
            <person name="Collins F.H."/>
        </authorList>
    </citation>
    <scope>NUCLEOTIDE SEQUENCE</scope>
    <source>
        <strain evidence="3 4">PEST</strain>
    </source>
</reference>
<dbReference type="VEuPathDB" id="VectorBase:AGAP002002"/>
<protein>
    <submittedName>
        <fullName evidence="3">AGAP002002-PA</fullName>
    </submittedName>
</protein>
<dbReference type="EMBL" id="AAAB01008987">
    <property type="protein sequence ID" value="EAL38497.3"/>
    <property type="molecule type" value="Genomic_DNA"/>
</dbReference>